<comment type="caution">
    <text evidence="1">The sequence shown here is derived from an EMBL/GenBank/DDBJ whole genome shotgun (WGS) entry which is preliminary data.</text>
</comment>
<sequence>MCEWARQYTWPQALTQDAHTGQHVLDAAALARSGICIARGKWGIGKAIRLCQPHNRRDHSSDDNDHYPINDYASDHASNYATDHPTYWGGNNQNDYSGSNDHNCGTRLNRGLEHDAAAV</sequence>
<reference evidence="1" key="1">
    <citation type="submission" date="2023-07" db="EMBL/GenBank/DDBJ databases">
        <title>Black Yeasts Isolated from many extreme environments.</title>
        <authorList>
            <person name="Coleine C."/>
            <person name="Stajich J.E."/>
            <person name="Selbmann L."/>
        </authorList>
    </citation>
    <scope>NUCLEOTIDE SEQUENCE</scope>
    <source>
        <strain evidence="1">CCFEE 5714</strain>
    </source>
</reference>
<name>A0ACC3MN54_9PEZI</name>
<gene>
    <name evidence="1" type="ORF">LTR37_016697</name>
</gene>
<accession>A0ACC3MN54</accession>
<dbReference type="EMBL" id="JAUTXU010000203">
    <property type="protein sequence ID" value="KAK3699006.1"/>
    <property type="molecule type" value="Genomic_DNA"/>
</dbReference>
<protein>
    <submittedName>
        <fullName evidence="1">Uncharacterized protein</fullName>
    </submittedName>
</protein>
<evidence type="ECO:0000313" key="1">
    <source>
        <dbReference type="EMBL" id="KAK3699006.1"/>
    </source>
</evidence>
<dbReference type="Proteomes" id="UP001281147">
    <property type="component" value="Unassembled WGS sequence"/>
</dbReference>
<evidence type="ECO:0000313" key="2">
    <source>
        <dbReference type="Proteomes" id="UP001281147"/>
    </source>
</evidence>
<proteinExistence type="predicted"/>
<organism evidence="1 2">
    <name type="scientific">Vermiconidia calcicola</name>
    <dbReference type="NCBI Taxonomy" id="1690605"/>
    <lineage>
        <taxon>Eukaryota</taxon>
        <taxon>Fungi</taxon>
        <taxon>Dikarya</taxon>
        <taxon>Ascomycota</taxon>
        <taxon>Pezizomycotina</taxon>
        <taxon>Dothideomycetes</taxon>
        <taxon>Dothideomycetidae</taxon>
        <taxon>Mycosphaerellales</taxon>
        <taxon>Extremaceae</taxon>
        <taxon>Vermiconidia</taxon>
    </lineage>
</organism>
<keyword evidence="2" id="KW-1185">Reference proteome</keyword>